<dbReference type="EMBL" id="QWIT01000328">
    <property type="protein sequence ID" value="RMZ25890.1"/>
    <property type="molecule type" value="Genomic_DNA"/>
</dbReference>
<dbReference type="GO" id="GO:0022857">
    <property type="term" value="F:transmembrane transporter activity"/>
    <property type="evidence" value="ECO:0007669"/>
    <property type="project" value="InterPro"/>
</dbReference>
<accession>A0A3M7IK27</accession>
<dbReference type="GO" id="GO:0005886">
    <property type="term" value="C:plasma membrane"/>
    <property type="evidence" value="ECO:0007669"/>
    <property type="project" value="TreeGrafter"/>
</dbReference>
<dbReference type="Gene3D" id="1.20.1250.20">
    <property type="entry name" value="MFS general substrate transporter like domains"/>
    <property type="match status" value="1"/>
</dbReference>
<evidence type="ECO:0000256" key="4">
    <source>
        <dbReference type="ARBA" id="ARBA00023136"/>
    </source>
</evidence>
<feature type="transmembrane region" description="Helical" evidence="5">
    <location>
        <begin position="363"/>
        <end position="386"/>
    </location>
</feature>
<dbReference type="InterPro" id="IPR036259">
    <property type="entry name" value="MFS_trans_sf"/>
</dbReference>
<dbReference type="VEuPathDB" id="FungiDB:BTJ68_11727"/>
<comment type="caution">
    <text evidence="6">The sequence shown here is derived from an EMBL/GenBank/DDBJ whole genome shotgun (WGS) entry which is preliminary data.</text>
</comment>
<dbReference type="PANTHER" id="PTHR23502">
    <property type="entry name" value="MAJOR FACILITATOR SUPERFAMILY"/>
    <property type="match status" value="1"/>
</dbReference>
<proteinExistence type="predicted"/>
<feature type="transmembrane region" description="Helical" evidence="5">
    <location>
        <begin position="465"/>
        <end position="488"/>
    </location>
</feature>
<feature type="transmembrane region" description="Helical" evidence="5">
    <location>
        <begin position="256"/>
        <end position="276"/>
    </location>
</feature>
<feature type="transmembrane region" description="Helical" evidence="5">
    <location>
        <begin position="545"/>
        <end position="564"/>
    </location>
</feature>
<evidence type="ECO:0000313" key="6">
    <source>
        <dbReference type="EMBL" id="RMZ25890.1"/>
    </source>
</evidence>
<protein>
    <recommendedName>
        <fullName evidence="8">Major facilitator superfamily (MFS) profile domain-containing protein</fullName>
    </recommendedName>
</protein>
<evidence type="ECO:0000313" key="7">
    <source>
        <dbReference type="Proteomes" id="UP000281677"/>
    </source>
</evidence>
<sequence>METAKDTTIEAFEYGEVSKLDASKPTGDVTLLDAAGHVRRVPTPSSDPNDPLNMHKWRKLGVIVTCCWFSIFSLVLVGGAGPILPVWMKLYAPRGIGSQEVVNLTTYPSLVMAFGRRLICQKDNMRIGSFLILPLSIVFGRRPVLLGCCLLFTGSTIGKRICFRRHSDGSRADALCSPLIPGAAKSTTYQAHMACRILQGVATGATESVLPLIITDISFLNERGLLFGAYWGTQNLINAIFTITVSFLVADTTWQWFYWLLLILAVVGTLMVFFIVPETRYYRSPQAIDGQIYHTDEFGVTQAFSVADAERLGLPTDASPDEADVPKLSYWQTLQVFYTPAPGALKLGLGTFAKMISAMSSPAVLWAVLATSISLGVGISMTLTYGTILTGDFGWSEASVGLVNHLFFSMFFAGYLGDKLNLFLAKRRGGVHKPEDSLVSLVFPTLVSAIGIIIYALTAQRPETHSYWGIVMGWTLYEFGFIVALITATHFAAEAYPQNPGPALVLVVGLKNVISFGRQHTALDDFESLVNTLSRRLFRHHAHGAQLFGIFVGIFACGVPVYFLNPKWRELVSRKQQGWNS</sequence>
<keyword evidence="3 5" id="KW-1133">Transmembrane helix</keyword>
<dbReference type="PANTHER" id="PTHR23502:SF164">
    <property type="entry name" value="MAJOR FACILITATOR SUPERFAMILY (MFS) PROFILE DOMAIN-CONTAINING PROTEIN"/>
    <property type="match status" value="1"/>
</dbReference>
<dbReference type="OrthoDB" id="268400at2759"/>
<feature type="transmembrane region" description="Helical" evidence="5">
    <location>
        <begin position="398"/>
        <end position="417"/>
    </location>
</feature>
<evidence type="ECO:0000256" key="3">
    <source>
        <dbReference type="ARBA" id="ARBA00022989"/>
    </source>
</evidence>
<dbReference type="Pfam" id="PF07690">
    <property type="entry name" value="MFS_1"/>
    <property type="match status" value="1"/>
</dbReference>
<dbReference type="Proteomes" id="UP000281677">
    <property type="component" value="Unassembled WGS sequence"/>
</dbReference>
<feature type="transmembrane region" description="Helical" evidence="5">
    <location>
        <begin position="131"/>
        <end position="157"/>
    </location>
</feature>
<dbReference type="SUPFAM" id="SSF103473">
    <property type="entry name" value="MFS general substrate transporter"/>
    <property type="match status" value="1"/>
</dbReference>
<feature type="transmembrane region" description="Helical" evidence="5">
    <location>
        <begin position="60"/>
        <end position="84"/>
    </location>
</feature>
<gene>
    <name evidence="6" type="ORF">D0859_10050</name>
</gene>
<reference evidence="6 7" key="1">
    <citation type="journal article" date="2018" name="BMC Genomics">
        <title>Genomic evidence for intraspecific hybridization in a clonal and extremely halotolerant yeast.</title>
        <authorList>
            <person name="Gostincar C."/>
            <person name="Stajich J.E."/>
            <person name="Zupancic J."/>
            <person name="Zalar P."/>
            <person name="Gunde-Cimerman N."/>
        </authorList>
    </citation>
    <scope>NUCLEOTIDE SEQUENCE [LARGE SCALE GENOMIC DNA]</scope>
    <source>
        <strain evidence="6 7">EXF-120</strain>
    </source>
</reference>
<comment type="subcellular location">
    <subcellularLocation>
        <location evidence="1">Membrane</location>
        <topology evidence="1">Multi-pass membrane protein</topology>
    </subcellularLocation>
</comment>
<dbReference type="InterPro" id="IPR011701">
    <property type="entry name" value="MFS"/>
</dbReference>
<evidence type="ECO:0008006" key="8">
    <source>
        <dbReference type="Google" id="ProtNLM"/>
    </source>
</evidence>
<evidence type="ECO:0000256" key="1">
    <source>
        <dbReference type="ARBA" id="ARBA00004141"/>
    </source>
</evidence>
<keyword evidence="4 5" id="KW-0472">Membrane</keyword>
<feature type="transmembrane region" description="Helical" evidence="5">
    <location>
        <begin position="225"/>
        <end position="250"/>
    </location>
</feature>
<evidence type="ECO:0000256" key="5">
    <source>
        <dbReference type="SAM" id="Phobius"/>
    </source>
</evidence>
<organism evidence="6 7">
    <name type="scientific">Hortaea werneckii</name>
    <name type="common">Black yeast</name>
    <name type="synonym">Cladosporium werneckii</name>
    <dbReference type="NCBI Taxonomy" id="91943"/>
    <lineage>
        <taxon>Eukaryota</taxon>
        <taxon>Fungi</taxon>
        <taxon>Dikarya</taxon>
        <taxon>Ascomycota</taxon>
        <taxon>Pezizomycotina</taxon>
        <taxon>Dothideomycetes</taxon>
        <taxon>Dothideomycetidae</taxon>
        <taxon>Mycosphaerellales</taxon>
        <taxon>Teratosphaeriaceae</taxon>
        <taxon>Hortaea</taxon>
    </lineage>
</organism>
<dbReference type="AlphaFoldDB" id="A0A3M7IK27"/>
<feature type="transmembrane region" description="Helical" evidence="5">
    <location>
        <begin position="438"/>
        <end position="459"/>
    </location>
</feature>
<name>A0A3M7IK27_HORWE</name>
<evidence type="ECO:0000256" key="2">
    <source>
        <dbReference type="ARBA" id="ARBA00022692"/>
    </source>
</evidence>
<keyword evidence="2 5" id="KW-0812">Transmembrane</keyword>